<accession>A0ACB1AXC1</accession>
<comment type="caution">
    <text evidence="1">The sequence shown here is derived from an EMBL/GenBank/DDBJ whole genome shotgun (WGS) entry which is preliminary data.</text>
</comment>
<keyword evidence="2" id="KW-1185">Reference proteome</keyword>
<evidence type="ECO:0000313" key="2">
    <source>
        <dbReference type="Proteomes" id="UP001497535"/>
    </source>
</evidence>
<reference evidence="1" key="1">
    <citation type="submission" date="2023-11" db="EMBL/GenBank/DDBJ databases">
        <authorList>
            <person name="Poullet M."/>
        </authorList>
    </citation>
    <scope>NUCLEOTIDE SEQUENCE</scope>
    <source>
        <strain evidence="1">E1834</strain>
    </source>
</reference>
<dbReference type="Proteomes" id="UP001497535">
    <property type="component" value="Unassembled WGS sequence"/>
</dbReference>
<organism evidence="1 2">
    <name type="scientific">Meloidogyne enterolobii</name>
    <name type="common">Root-knot nematode worm</name>
    <name type="synonym">Meloidogyne mayaguensis</name>
    <dbReference type="NCBI Taxonomy" id="390850"/>
    <lineage>
        <taxon>Eukaryota</taxon>
        <taxon>Metazoa</taxon>
        <taxon>Ecdysozoa</taxon>
        <taxon>Nematoda</taxon>
        <taxon>Chromadorea</taxon>
        <taxon>Rhabditida</taxon>
        <taxon>Tylenchina</taxon>
        <taxon>Tylenchomorpha</taxon>
        <taxon>Tylenchoidea</taxon>
        <taxon>Meloidogynidae</taxon>
        <taxon>Meloidogyninae</taxon>
        <taxon>Meloidogyne</taxon>
    </lineage>
</organism>
<sequence>MLDVSTRRDVFFKNGKTLGQCISKSIAKKQKAAVFRPGRNVLPPIKIYYGCIYM</sequence>
<protein>
    <submittedName>
        <fullName evidence="1">Uncharacterized protein</fullName>
    </submittedName>
</protein>
<gene>
    <name evidence="1" type="ORF">MENTE1834_LOCUS43168</name>
</gene>
<dbReference type="EMBL" id="CAVMJV010000120">
    <property type="protein sequence ID" value="CAK5105160.1"/>
    <property type="molecule type" value="Genomic_DNA"/>
</dbReference>
<name>A0ACB1AXC1_MELEN</name>
<evidence type="ECO:0000313" key="1">
    <source>
        <dbReference type="EMBL" id="CAK5105160.1"/>
    </source>
</evidence>
<proteinExistence type="predicted"/>